<keyword evidence="2" id="KW-1185">Reference proteome</keyword>
<protein>
    <submittedName>
        <fullName evidence="1">Uncharacterized protein</fullName>
    </submittedName>
</protein>
<evidence type="ECO:0000313" key="2">
    <source>
        <dbReference type="Proteomes" id="UP000593880"/>
    </source>
</evidence>
<proteinExistence type="predicted"/>
<geneLocation type="plasmid" evidence="1 2">
    <name>unnamed</name>
</geneLocation>
<organism evidence="1 2">
    <name type="scientific">Bradyrhizobium guangdongense</name>
    <dbReference type="NCBI Taxonomy" id="1325090"/>
    <lineage>
        <taxon>Bacteria</taxon>
        <taxon>Pseudomonadati</taxon>
        <taxon>Pseudomonadota</taxon>
        <taxon>Alphaproteobacteria</taxon>
        <taxon>Hyphomicrobiales</taxon>
        <taxon>Nitrobacteraceae</taxon>
        <taxon>Bradyrhizobium</taxon>
    </lineage>
</organism>
<keyword evidence="1" id="KW-0614">Plasmid</keyword>
<reference evidence="1 2" key="1">
    <citation type="submission" date="2018-06" db="EMBL/GenBank/DDBJ databases">
        <title>Comparative genomics of rhizobia nodulating Arachis hypogaea in China.</title>
        <authorList>
            <person name="Li Y."/>
        </authorList>
    </citation>
    <scope>NUCLEOTIDE SEQUENCE [LARGE SCALE GENOMIC DNA]</scope>
    <source>
        <strain evidence="1 2">CCBAU 51658</strain>
        <plasmid evidence="1 2">unnamed</plasmid>
    </source>
</reference>
<accession>A0ABX6USK9</accession>
<dbReference type="Proteomes" id="UP000593880">
    <property type="component" value="Plasmid unnamed"/>
</dbReference>
<dbReference type="EMBL" id="CP030058">
    <property type="protein sequence ID" value="QOZ64391.1"/>
    <property type="molecule type" value="Genomic_DNA"/>
</dbReference>
<evidence type="ECO:0000313" key="1">
    <source>
        <dbReference type="EMBL" id="QOZ64391.1"/>
    </source>
</evidence>
<name>A0ABX6USK9_9BRAD</name>
<gene>
    <name evidence="1" type="ORF">XH86_37235</name>
</gene>
<sequence>MLACSSSILGQPAGIEMPATLALVWMRWIVLSREVLGPYIWPAFAGKIASGWPPAAAMIARRAERDHRQPRFLKRRFAMIRIKLSRQQVHLSPCIQITQMRSLVLRAQAVRRLRAVKARGSLQRDGISCENFAA</sequence>